<dbReference type="EMBL" id="JBJQND010000016">
    <property type="protein sequence ID" value="KAL3847964.1"/>
    <property type="molecule type" value="Genomic_DNA"/>
</dbReference>
<evidence type="ECO:0000256" key="3">
    <source>
        <dbReference type="ARBA" id="ARBA00022614"/>
    </source>
</evidence>
<dbReference type="InterPro" id="IPR003591">
    <property type="entry name" value="Leu-rich_rpt_typical-subtyp"/>
</dbReference>
<evidence type="ECO:0000256" key="2">
    <source>
        <dbReference type="ARBA" id="ARBA00009634"/>
    </source>
</evidence>
<gene>
    <name evidence="14" type="ORF">ACJMK2_018852</name>
</gene>
<feature type="chain" id="PRO_5044725046" description="TIR domain-containing protein" evidence="12">
    <location>
        <begin position="22"/>
        <end position="736"/>
    </location>
</feature>
<keyword evidence="4 11" id="KW-0812">Transmembrane</keyword>
<keyword evidence="9" id="KW-0675">Receptor</keyword>
<dbReference type="InterPro" id="IPR001611">
    <property type="entry name" value="Leu-rich_rpt"/>
</dbReference>
<dbReference type="SMART" id="SM00365">
    <property type="entry name" value="LRR_SD22"/>
    <property type="match status" value="6"/>
</dbReference>
<evidence type="ECO:0000256" key="5">
    <source>
        <dbReference type="ARBA" id="ARBA00022729"/>
    </source>
</evidence>
<dbReference type="PANTHER" id="PTHR24365">
    <property type="entry name" value="TOLL-LIKE RECEPTOR"/>
    <property type="match status" value="1"/>
</dbReference>
<dbReference type="InterPro" id="IPR000372">
    <property type="entry name" value="LRRNT"/>
</dbReference>
<dbReference type="InterPro" id="IPR032675">
    <property type="entry name" value="LRR_dom_sf"/>
</dbReference>
<keyword evidence="8 11" id="KW-0472">Membrane</keyword>
<dbReference type="SMART" id="SM00013">
    <property type="entry name" value="LRRNT"/>
    <property type="match status" value="1"/>
</dbReference>
<evidence type="ECO:0000256" key="4">
    <source>
        <dbReference type="ARBA" id="ARBA00022692"/>
    </source>
</evidence>
<dbReference type="EMBL" id="JBJQND010000016">
    <property type="protein sequence ID" value="KAL3847963.1"/>
    <property type="molecule type" value="Genomic_DNA"/>
</dbReference>
<dbReference type="Proteomes" id="UP001634394">
    <property type="component" value="Unassembled WGS sequence"/>
</dbReference>
<evidence type="ECO:0000256" key="7">
    <source>
        <dbReference type="ARBA" id="ARBA00022989"/>
    </source>
</evidence>
<evidence type="ECO:0000313" key="14">
    <source>
        <dbReference type="EMBL" id="KAL3847964.1"/>
    </source>
</evidence>
<organism evidence="14 15">
    <name type="scientific">Sinanodonta woodiana</name>
    <name type="common">Chinese pond mussel</name>
    <name type="synonym">Anodonta woodiana</name>
    <dbReference type="NCBI Taxonomy" id="1069815"/>
    <lineage>
        <taxon>Eukaryota</taxon>
        <taxon>Metazoa</taxon>
        <taxon>Spiralia</taxon>
        <taxon>Lophotrochozoa</taxon>
        <taxon>Mollusca</taxon>
        <taxon>Bivalvia</taxon>
        <taxon>Autobranchia</taxon>
        <taxon>Heteroconchia</taxon>
        <taxon>Palaeoheterodonta</taxon>
        <taxon>Unionida</taxon>
        <taxon>Unionoidea</taxon>
        <taxon>Unionidae</taxon>
        <taxon>Unioninae</taxon>
        <taxon>Sinanodonta</taxon>
    </lineage>
</organism>
<evidence type="ECO:0000256" key="11">
    <source>
        <dbReference type="SAM" id="Phobius"/>
    </source>
</evidence>
<dbReference type="InterPro" id="IPR017241">
    <property type="entry name" value="Toll-like_receptor"/>
</dbReference>
<feature type="signal peptide" evidence="12">
    <location>
        <begin position="1"/>
        <end position="21"/>
    </location>
</feature>
<dbReference type="SMART" id="SM00255">
    <property type="entry name" value="TIR"/>
    <property type="match status" value="1"/>
</dbReference>
<keyword evidence="5 12" id="KW-0732">Signal</keyword>
<evidence type="ECO:0000256" key="6">
    <source>
        <dbReference type="ARBA" id="ARBA00022737"/>
    </source>
</evidence>
<keyword evidence="3" id="KW-0433">Leucine-rich repeat</keyword>
<evidence type="ECO:0000256" key="1">
    <source>
        <dbReference type="ARBA" id="ARBA00004479"/>
    </source>
</evidence>
<comment type="similarity">
    <text evidence="2">Belongs to the Toll-like receptor family.</text>
</comment>
<evidence type="ECO:0000256" key="10">
    <source>
        <dbReference type="ARBA" id="ARBA00023180"/>
    </source>
</evidence>
<keyword evidence="10" id="KW-0325">Glycoprotein</keyword>
<dbReference type="SUPFAM" id="SSF52200">
    <property type="entry name" value="Toll/Interleukin receptor TIR domain"/>
    <property type="match status" value="1"/>
</dbReference>
<accession>A0ABD3UEM2</accession>
<feature type="transmembrane region" description="Helical" evidence="11">
    <location>
        <begin position="523"/>
        <end position="547"/>
    </location>
</feature>
<dbReference type="GO" id="GO:0016020">
    <property type="term" value="C:membrane"/>
    <property type="evidence" value="ECO:0007669"/>
    <property type="project" value="UniProtKB-SubCell"/>
</dbReference>
<dbReference type="Pfam" id="PF13516">
    <property type="entry name" value="LRR_6"/>
    <property type="match status" value="3"/>
</dbReference>
<evidence type="ECO:0000256" key="8">
    <source>
        <dbReference type="ARBA" id="ARBA00023136"/>
    </source>
</evidence>
<dbReference type="Pfam" id="PF01462">
    <property type="entry name" value="LRRNT"/>
    <property type="match status" value="1"/>
</dbReference>
<keyword evidence="15" id="KW-1185">Reference proteome</keyword>
<protein>
    <recommendedName>
        <fullName evidence="13">TIR domain-containing protein</fullName>
    </recommendedName>
</protein>
<feature type="domain" description="TIR" evidence="13">
    <location>
        <begin position="573"/>
        <end position="711"/>
    </location>
</feature>
<dbReference type="PROSITE" id="PS51450">
    <property type="entry name" value="LRR"/>
    <property type="match status" value="2"/>
</dbReference>
<dbReference type="PIRSF" id="PIRSF037595">
    <property type="entry name" value="Toll-like_receptor"/>
    <property type="match status" value="1"/>
</dbReference>
<dbReference type="PROSITE" id="PS50104">
    <property type="entry name" value="TIR"/>
    <property type="match status" value="1"/>
</dbReference>
<sequence length="736" mass="84689">MGQILFFYGSVAILVLFLVKGFETVQVSSCQVDCKNITCPVYCNCTETRVSCHNKNLTYIPRVPCGITHLNLSNSNISILSINEINNLTCSFENLTHLSLRDCKITLFVGDVFTNLKQLEVLDLSFNKLLSSQKENFQTLQTALGSLNGAPLRHLKLDHLLIQNGEIFKYFEGRNLTHLSMRENQIIEFNDKILQNFTKLVHLDLHDNWINKINLSSGIETLELFNLSHNQINIFPPVFCDNQTGKTRYTHLKNLDLSWNQIIVPYSQNWNCLKTLETLNLSRNDMEDITNDSFTNLTSLRTLILSEMRFSMRRIRREALKSDSLRCLDLSGNGLNFENPKEVDDNVFLYMPSLTSLDVSDNDLGSDGAKILTNLSHLETLIMSHVYLRLLPDDFLGHFPNLRYLDLSRNKIEQFSLEAFQNVGKLELLNMSDNLISNFPVPPLPSATLKNLKTFNFAYNYFICDCEIVKLRKWIKNVLSDPNKTNLISGYPDQYRCYKPQPLHQVLLKDAEPAHCKHTKYELVLSVVCSVSICFVCTVLIVVGYIYRWKIRLFLHTIAHKKDGGYHPLTYKFEYNTYVVYAEKDSAWVIHDLLKDLEEAKYKVYTKDRDSVPGVARCDEIVDNIYKSKTVILVLSKNFTACQWCIYQLNVAQARAVTLGPHFLIPVLLEGIDTKHMKKSVQHLFRTSTPIEWARQSTKNKLFWTELKTALNAELNDDFEETGYQSYNGEYASIVT</sequence>
<comment type="caution">
    <text evidence="14">The sequence shown here is derived from an EMBL/GenBank/DDBJ whole genome shotgun (WGS) entry which is preliminary data.</text>
</comment>
<dbReference type="Pfam" id="PF00560">
    <property type="entry name" value="LRR_1"/>
    <property type="match status" value="1"/>
</dbReference>
<reference evidence="14 15" key="1">
    <citation type="submission" date="2024-11" db="EMBL/GenBank/DDBJ databases">
        <title>Chromosome-level genome assembly of the freshwater bivalve Anodonta woodiana.</title>
        <authorList>
            <person name="Chen X."/>
        </authorList>
    </citation>
    <scope>NUCLEOTIDE SEQUENCE [LARGE SCALE GENOMIC DNA]</scope>
    <source>
        <strain evidence="14">MN2024</strain>
        <tissue evidence="14">Gills</tissue>
    </source>
</reference>
<dbReference type="Gene3D" id="3.40.50.10140">
    <property type="entry name" value="Toll/interleukin-1 receptor homology (TIR) domain"/>
    <property type="match status" value="1"/>
</dbReference>
<comment type="subcellular location">
    <subcellularLocation>
        <location evidence="1">Membrane</location>
        <topology evidence="1">Single-pass type I membrane protein</topology>
    </subcellularLocation>
</comment>
<dbReference type="PANTHER" id="PTHR24365:SF530">
    <property type="entry name" value="MSTPROX-RELATED"/>
    <property type="match status" value="1"/>
</dbReference>
<dbReference type="AlphaFoldDB" id="A0ABD3UEM2"/>
<keyword evidence="6" id="KW-0677">Repeat</keyword>
<name>A0ABD3UEM2_SINWO</name>
<evidence type="ECO:0000256" key="12">
    <source>
        <dbReference type="SAM" id="SignalP"/>
    </source>
</evidence>
<dbReference type="InterPro" id="IPR000157">
    <property type="entry name" value="TIR_dom"/>
</dbReference>
<dbReference type="Pfam" id="PF13855">
    <property type="entry name" value="LRR_8"/>
    <property type="match status" value="1"/>
</dbReference>
<evidence type="ECO:0000259" key="13">
    <source>
        <dbReference type="PROSITE" id="PS50104"/>
    </source>
</evidence>
<evidence type="ECO:0000256" key="9">
    <source>
        <dbReference type="ARBA" id="ARBA00023170"/>
    </source>
</evidence>
<dbReference type="InterPro" id="IPR035897">
    <property type="entry name" value="Toll_tir_struct_dom_sf"/>
</dbReference>
<proteinExistence type="inferred from homology"/>
<dbReference type="SUPFAM" id="SSF52058">
    <property type="entry name" value="L domain-like"/>
    <property type="match status" value="2"/>
</dbReference>
<keyword evidence="7 11" id="KW-1133">Transmembrane helix</keyword>
<dbReference type="Pfam" id="PF01582">
    <property type="entry name" value="TIR"/>
    <property type="match status" value="1"/>
</dbReference>
<dbReference type="SMART" id="SM00369">
    <property type="entry name" value="LRR_TYP"/>
    <property type="match status" value="9"/>
</dbReference>
<evidence type="ECO:0000313" key="15">
    <source>
        <dbReference type="Proteomes" id="UP001634394"/>
    </source>
</evidence>
<dbReference type="Gene3D" id="3.80.10.10">
    <property type="entry name" value="Ribonuclease Inhibitor"/>
    <property type="match status" value="4"/>
</dbReference>